<feature type="chain" id="PRO_5004737666" evidence="6">
    <location>
        <begin position="21"/>
        <end position="204"/>
    </location>
</feature>
<dbReference type="GO" id="GO:0005576">
    <property type="term" value="C:extracellular region"/>
    <property type="evidence" value="ECO:0007669"/>
    <property type="project" value="UniProtKB-SubCell"/>
</dbReference>
<evidence type="ECO:0000256" key="4">
    <source>
        <dbReference type="ARBA" id="ARBA00022729"/>
    </source>
</evidence>
<keyword evidence="4 6" id="KW-0732">Signal</keyword>
<organism evidence="7">
    <name type="scientific">Anoplophora glabripennis</name>
    <name type="common">Asian longhorn beetle</name>
    <name type="synonym">Anoplophora nobilis</name>
    <dbReference type="NCBI Taxonomy" id="217634"/>
    <lineage>
        <taxon>Eukaryota</taxon>
        <taxon>Metazoa</taxon>
        <taxon>Ecdysozoa</taxon>
        <taxon>Arthropoda</taxon>
        <taxon>Hexapoda</taxon>
        <taxon>Insecta</taxon>
        <taxon>Pterygota</taxon>
        <taxon>Neoptera</taxon>
        <taxon>Endopterygota</taxon>
        <taxon>Coleoptera</taxon>
        <taxon>Polyphaga</taxon>
        <taxon>Cucujiformia</taxon>
        <taxon>Chrysomeloidea</taxon>
        <taxon>Cerambycidae</taxon>
        <taxon>Lamiinae</taxon>
        <taxon>Lamiini</taxon>
        <taxon>Anoplophora</taxon>
    </lineage>
</organism>
<dbReference type="InterPro" id="IPR036249">
    <property type="entry name" value="Thioredoxin-like_sf"/>
</dbReference>
<evidence type="ECO:0000256" key="1">
    <source>
        <dbReference type="ARBA" id="ARBA00004613"/>
    </source>
</evidence>
<feature type="signal peptide" evidence="6">
    <location>
        <begin position="1"/>
        <end position="20"/>
    </location>
</feature>
<comment type="subcellular location">
    <subcellularLocation>
        <location evidence="1">Secreted</location>
    </subcellularLocation>
</comment>
<evidence type="ECO:0000256" key="5">
    <source>
        <dbReference type="ARBA" id="ARBA00023180"/>
    </source>
</evidence>
<reference evidence="7" key="1">
    <citation type="submission" date="2013-07" db="EMBL/GenBank/DDBJ databases">
        <title>Midgut Transcriptome Profiling of Anoplphora glabripennis, a Lignocellulose Degrading, Wood-Boring Cerambycid.</title>
        <authorList>
            <person name="Scully E.D."/>
            <person name="Hoover K."/>
            <person name="Carlson J.E."/>
            <person name="Tien M."/>
            <person name="Geib S.M."/>
        </authorList>
    </citation>
    <scope>NUCLEOTIDE SEQUENCE</scope>
</reference>
<dbReference type="AlphaFoldDB" id="V5H371"/>
<dbReference type="SUPFAM" id="SSF52833">
    <property type="entry name" value="Thioredoxin-like"/>
    <property type="match status" value="1"/>
</dbReference>
<dbReference type="Gene3D" id="3.40.30.10">
    <property type="entry name" value="Glutaredoxin"/>
    <property type="match status" value="1"/>
</dbReference>
<proteinExistence type="inferred from homology"/>
<dbReference type="PANTHER" id="PTHR13234:SF8">
    <property type="entry name" value="GAMMA-INTERFERON-INDUCIBLE LYSOSOMAL THIOL REDUCTASE"/>
    <property type="match status" value="1"/>
</dbReference>
<sequence length="204" mass="23276">MFVARIALLFIICIWGRLTSQETVKVTLYYEALCPYCHEFIQDQLYPGYETLGDSLQLDLVPYGAAKHKKVHGKWKFSCQHGPKECYANKLHACVLNKNYTQAESMNFIGCLMKTANPEKDSNAKKCAYKKELSWETIKRCANGEEGDELFAHYGDVTDSLYPSLEYVPHILFNDKDNQTLEDSARDNFVKTVCAIFTDRPSGC</sequence>
<keyword evidence="5" id="KW-0325">Glycoprotein</keyword>
<dbReference type="GO" id="GO:0016671">
    <property type="term" value="F:oxidoreductase activity, acting on a sulfur group of donors, disulfide as acceptor"/>
    <property type="evidence" value="ECO:0007669"/>
    <property type="project" value="InterPro"/>
</dbReference>
<evidence type="ECO:0000256" key="6">
    <source>
        <dbReference type="SAM" id="SignalP"/>
    </source>
</evidence>
<comment type="similarity">
    <text evidence="2">Belongs to the GILT family.</text>
</comment>
<dbReference type="InterPro" id="IPR004911">
    <property type="entry name" value="Interferon-induced_GILT"/>
</dbReference>
<evidence type="ECO:0000256" key="2">
    <source>
        <dbReference type="ARBA" id="ARBA00005679"/>
    </source>
</evidence>
<evidence type="ECO:0000256" key="3">
    <source>
        <dbReference type="ARBA" id="ARBA00022525"/>
    </source>
</evidence>
<gene>
    <name evidence="7" type="primary">GILT</name>
</gene>
<dbReference type="PANTHER" id="PTHR13234">
    <property type="entry name" value="GAMMA-INTERFERON INDUCIBLE LYSOSOMAL THIOL REDUCTASE GILT"/>
    <property type="match status" value="1"/>
</dbReference>
<protein>
    <submittedName>
        <fullName evidence="7">Gamma-interferon-inducible lysosomal thiol reductase</fullName>
    </submittedName>
</protein>
<name>V5H371_ANOGL</name>
<dbReference type="EMBL" id="GALX01001173">
    <property type="protein sequence ID" value="JAB67293.1"/>
    <property type="molecule type" value="Transcribed_RNA"/>
</dbReference>
<evidence type="ECO:0000313" key="7">
    <source>
        <dbReference type="EMBL" id="JAB67293.1"/>
    </source>
</evidence>
<keyword evidence="3" id="KW-0964">Secreted</keyword>
<dbReference type="Pfam" id="PF03227">
    <property type="entry name" value="GILT"/>
    <property type="match status" value="1"/>
</dbReference>
<accession>V5H371</accession>